<dbReference type="CDD" id="cd06325">
    <property type="entry name" value="PBP1_ABC_unchar_transporter"/>
    <property type="match status" value="1"/>
</dbReference>
<feature type="chain" id="PRO_5045597205" evidence="1">
    <location>
        <begin position="20"/>
        <end position="328"/>
    </location>
</feature>
<dbReference type="Proteomes" id="UP000609874">
    <property type="component" value="Unassembled WGS sequence"/>
</dbReference>
<dbReference type="Gene3D" id="3.40.50.2300">
    <property type="match status" value="2"/>
</dbReference>
<proteinExistence type="predicted"/>
<evidence type="ECO:0000313" key="2">
    <source>
        <dbReference type="EMBL" id="MBD7994927.1"/>
    </source>
</evidence>
<dbReference type="PANTHER" id="PTHR35271:SF1">
    <property type="entry name" value="ABC TRANSPORTER, SUBSTRATE-BINDING LIPOPROTEIN"/>
    <property type="match status" value="1"/>
</dbReference>
<evidence type="ECO:0000256" key="1">
    <source>
        <dbReference type="SAM" id="SignalP"/>
    </source>
</evidence>
<keyword evidence="3" id="KW-1185">Reference proteome</keyword>
<evidence type="ECO:0000313" key="3">
    <source>
        <dbReference type="Proteomes" id="UP000609874"/>
    </source>
</evidence>
<organism evidence="2 3">
    <name type="scientific">Arthrobacter gallicola</name>
    <dbReference type="NCBI Taxonomy" id="2762225"/>
    <lineage>
        <taxon>Bacteria</taxon>
        <taxon>Bacillati</taxon>
        <taxon>Actinomycetota</taxon>
        <taxon>Actinomycetes</taxon>
        <taxon>Micrococcales</taxon>
        <taxon>Micrococcaceae</taxon>
        <taxon>Arthrobacter</taxon>
    </lineage>
</organism>
<feature type="signal peptide" evidence="1">
    <location>
        <begin position="1"/>
        <end position="19"/>
    </location>
</feature>
<dbReference type="PROSITE" id="PS51257">
    <property type="entry name" value="PROKAR_LIPOPROTEIN"/>
    <property type="match status" value="1"/>
</dbReference>
<gene>
    <name evidence="2" type="ORF">H9639_06405</name>
</gene>
<protein>
    <submittedName>
        <fullName evidence="2">ABC transporter substrate-binding protein</fullName>
    </submittedName>
</protein>
<sequence length="328" mass="33999">MKRSKTGALGALLLGVSLAATGCGGDTAAGSNDMVRIGITQIVEHPSLDASREGFKRALLENGYTEGENITFDEQNAQNDQATATSIASKFASDGVDLVLAIATPTAQAAAQAITDIPILITAVTEPEEAGLVDSWDAPGGNVSGTSDLNPVEDQLGLIKELAPDAKTLGIVYSSGEVNSEVQVELAKETAKKLGLELKLATVSNSAEVQQAAESLDVDALYVPTDNNVVNALESMIQIAESKQIPLVVGEGDSVEGGGLATWGIDYEELGYQTGLMAVKILKEGADPATMPIETLDDIKLFVNKSAAANMGVELPASLLDKADTVIE</sequence>
<dbReference type="RefSeq" id="WP_191807273.1">
    <property type="nucleotide sequence ID" value="NZ_JACSQD010000002.1"/>
</dbReference>
<accession>A0ABR8UQU6</accession>
<dbReference type="InterPro" id="IPR028082">
    <property type="entry name" value="Peripla_BP_I"/>
</dbReference>
<comment type="caution">
    <text evidence="2">The sequence shown here is derived from an EMBL/GenBank/DDBJ whole genome shotgun (WGS) entry which is preliminary data.</text>
</comment>
<dbReference type="EMBL" id="JACSQD010000002">
    <property type="protein sequence ID" value="MBD7994927.1"/>
    <property type="molecule type" value="Genomic_DNA"/>
</dbReference>
<name>A0ABR8UQU6_9MICC</name>
<dbReference type="SUPFAM" id="SSF53822">
    <property type="entry name" value="Periplasmic binding protein-like I"/>
    <property type="match status" value="1"/>
</dbReference>
<dbReference type="InterPro" id="IPR007487">
    <property type="entry name" value="ABC_transpt-TYRBP-like"/>
</dbReference>
<dbReference type="Pfam" id="PF04392">
    <property type="entry name" value="ABC_sub_bind"/>
    <property type="match status" value="1"/>
</dbReference>
<reference evidence="2 3" key="1">
    <citation type="submission" date="2020-08" db="EMBL/GenBank/DDBJ databases">
        <title>A Genomic Blueprint of the Chicken Gut Microbiome.</title>
        <authorList>
            <person name="Gilroy R."/>
            <person name="Ravi A."/>
            <person name="Getino M."/>
            <person name="Pursley I."/>
            <person name="Horton D.L."/>
            <person name="Alikhan N.-F."/>
            <person name="Baker D."/>
            <person name="Gharbi K."/>
            <person name="Hall N."/>
            <person name="Watson M."/>
            <person name="Adriaenssens E.M."/>
            <person name="Foster-Nyarko E."/>
            <person name="Jarju S."/>
            <person name="Secka A."/>
            <person name="Antonio M."/>
            <person name="Oren A."/>
            <person name="Chaudhuri R."/>
            <person name="La Ragione R.M."/>
            <person name="Hildebrand F."/>
            <person name="Pallen M.J."/>
        </authorList>
    </citation>
    <scope>NUCLEOTIDE SEQUENCE [LARGE SCALE GENOMIC DNA]</scope>
    <source>
        <strain evidence="2 3">Sa2CUA1</strain>
    </source>
</reference>
<dbReference type="PANTHER" id="PTHR35271">
    <property type="entry name" value="ABC TRANSPORTER, SUBSTRATE-BINDING LIPOPROTEIN-RELATED"/>
    <property type="match status" value="1"/>
</dbReference>
<keyword evidence="1" id="KW-0732">Signal</keyword>